<comment type="caution">
    <text evidence="2">The sequence shown here is derived from an EMBL/GenBank/DDBJ whole genome shotgun (WGS) entry which is preliminary data.</text>
</comment>
<reference evidence="2" key="1">
    <citation type="submission" date="2020-12" db="EMBL/GenBank/DDBJ databases">
        <title>Ramlibacter sp. nov., isolated from a freshwater alga, Cryptomonas.</title>
        <authorList>
            <person name="Kim H.M."/>
            <person name="Jeon C.O."/>
        </authorList>
    </citation>
    <scope>NUCLEOTIDE SEQUENCE</scope>
    <source>
        <strain evidence="2">CrO1</strain>
    </source>
</reference>
<keyword evidence="3" id="KW-1185">Reference proteome</keyword>
<dbReference type="NCBIfam" id="NF038114">
    <property type="entry name" value="rightmost"/>
    <property type="match status" value="1"/>
</dbReference>
<protein>
    <submittedName>
        <fullName evidence="2">PxKF domain-containing protein</fullName>
    </submittedName>
</protein>
<gene>
    <name evidence="2" type="ORF">I8E28_14265</name>
</gene>
<feature type="chain" id="PRO_5038117072" evidence="1">
    <location>
        <begin position="18"/>
        <end position="346"/>
    </location>
</feature>
<dbReference type="AlphaFoldDB" id="A0A934URI2"/>
<sequence length="346" mass="36550">MWKFSMRRDCLAVAACAALVSCGGGDGGPAESQPAATFTVARAQVLAADATLDAAHWPATAPYGYLSTYLNDPLNPPSILQPVKAIASGRLARVSLNLCVSGTSGSTVLQVRRTAAFLAPVIATAQVPRATSPLWGSAQCPGAGDLAGNAQAEVTFDLSGSNVDLTAGEEYSIALANAVPASAGENWFGDFNGNRDPTPDNWLVLMTYQGSQSDLFGYRMRFKTYVVPTAAWTFSGFLPPVKAWPAINRLQAGAALPVKFSFGADKGLDIFSAAPSSVATDCDAAATPVPAVESAASPGQSALRYDPRTTQYTYLWQTEASWANSCRQLVLRFKDGSTQRARFQFR</sequence>
<dbReference type="Proteomes" id="UP000617041">
    <property type="component" value="Unassembled WGS sequence"/>
</dbReference>
<evidence type="ECO:0000256" key="1">
    <source>
        <dbReference type="SAM" id="SignalP"/>
    </source>
</evidence>
<evidence type="ECO:0000313" key="2">
    <source>
        <dbReference type="EMBL" id="MBK0393759.1"/>
    </source>
</evidence>
<evidence type="ECO:0000313" key="3">
    <source>
        <dbReference type="Proteomes" id="UP000617041"/>
    </source>
</evidence>
<accession>A0A934URI2</accession>
<name>A0A934URI2_9BURK</name>
<dbReference type="EMBL" id="JAEDAO010000001">
    <property type="protein sequence ID" value="MBK0393759.1"/>
    <property type="molecule type" value="Genomic_DNA"/>
</dbReference>
<proteinExistence type="predicted"/>
<keyword evidence="1" id="KW-0732">Signal</keyword>
<dbReference type="RefSeq" id="WP_200788707.1">
    <property type="nucleotide sequence ID" value="NZ_JAEDAO010000001.1"/>
</dbReference>
<dbReference type="PROSITE" id="PS51257">
    <property type="entry name" value="PROKAR_LIPOPROTEIN"/>
    <property type="match status" value="1"/>
</dbReference>
<organism evidence="2 3">
    <name type="scientific">Ramlibacter algicola</name>
    <dbReference type="NCBI Taxonomy" id="2795217"/>
    <lineage>
        <taxon>Bacteria</taxon>
        <taxon>Pseudomonadati</taxon>
        <taxon>Pseudomonadota</taxon>
        <taxon>Betaproteobacteria</taxon>
        <taxon>Burkholderiales</taxon>
        <taxon>Comamonadaceae</taxon>
        <taxon>Ramlibacter</taxon>
    </lineage>
</organism>
<feature type="signal peptide" evidence="1">
    <location>
        <begin position="1"/>
        <end position="17"/>
    </location>
</feature>